<gene>
    <name evidence="2" type="ORF">C5612_10720</name>
</gene>
<dbReference type="EMBL" id="PUIN01000005">
    <property type="protein sequence ID" value="PQP04454.1"/>
    <property type="molecule type" value="Genomic_DNA"/>
</dbReference>
<evidence type="ECO:0000256" key="1">
    <source>
        <dbReference type="SAM" id="MobiDB-lite"/>
    </source>
</evidence>
<feature type="compositionally biased region" description="Basic and acidic residues" evidence="1">
    <location>
        <begin position="78"/>
        <end position="87"/>
    </location>
</feature>
<evidence type="ECO:0000313" key="2">
    <source>
        <dbReference type="EMBL" id="PQP04454.1"/>
    </source>
</evidence>
<feature type="compositionally biased region" description="Polar residues" evidence="1">
    <location>
        <begin position="88"/>
        <end position="104"/>
    </location>
</feature>
<proteinExistence type="predicted"/>
<feature type="region of interest" description="Disordered" evidence="1">
    <location>
        <begin position="78"/>
        <end position="104"/>
    </location>
</feature>
<sequence>MTLQLGQRAESFFSAGLVGGVHCSPGTIIHYVQHIDSEAMPLWDYERNGETISLDLPSPLRALVDFINSSSWSTLKARSGEPDHVDNVRNQGQKLISPLNDKTQ</sequence>
<dbReference type="AlphaFoldDB" id="A0A2S8HPL8"/>
<reference evidence="2 3" key="1">
    <citation type="submission" date="2018-02" db="EMBL/GenBank/DDBJ databases">
        <title>Draft genome sequencing of Pseudomonas frederiksbergensis 11-D3.</title>
        <authorList>
            <person name="Zheng B.-X."/>
        </authorList>
    </citation>
    <scope>NUCLEOTIDE SEQUENCE [LARGE SCALE GENOMIC DNA]</scope>
    <source>
        <strain evidence="2 3">11-D3</strain>
    </source>
</reference>
<accession>A0A2S8HPL8</accession>
<name>A0A2S8HPL8_9PSED</name>
<comment type="caution">
    <text evidence="2">The sequence shown here is derived from an EMBL/GenBank/DDBJ whole genome shotgun (WGS) entry which is preliminary data.</text>
</comment>
<evidence type="ECO:0000313" key="3">
    <source>
        <dbReference type="Proteomes" id="UP000239687"/>
    </source>
</evidence>
<protein>
    <submittedName>
        <fullName evidence="2">Uncharacterized protein</fullName>
    </submittedName>
</protein>
<dbReference type="Proteomes" id="UP000239687">
    <property type="component" value="Unassembled WGS sequence"/>
</dbReference>
<organism evidence="2 3">
    <name type="scientific">Pseudomonas frederiksbergensis</name>
    <dbReference type="NCBI Taxonomy" id="104087"/>
    <lineage>
        <taxon>Bacteria</taxon>
        <taxon>Pseudomonadati</taxon>
        <taxon>Pseudomonadota</taxon>
        <taxon>Gammaproteobacteria</taxon>
        <taxon>Pseudomonadales</taxon>
        <taxon>Pseudomonadaceae</taxon>
        <taxon>Pseudomonas</taxon>
    </lineage>
</organism>